<dbReference type="EMBL" id="CP013690">
    <property type="protein sequence ID" value="ALU25015.1"/>
    <property type="molecule type" value="Genomic_DNA"/>
</dbReference>
<dbReference type="Proteomes" id="UP000069030">
    <property type="component" value="Chromosome"/>
</dbReference>
<proteinExistence type="predicted"/>
<evidence type="ECO:0000313" key="1">
    <source>
        <dbReference type="EMBL" id="ALU25015.1"/>
    </source>
</evidence>
<dbReference type="RefSeq" id="WP_006260336.1">
    <property type="nucleotide sequence ID" value="NZ_BCMQ01000007.1"/>
</dbReference>
<accession>A0A0U3GS19</accession>
<evidence type="ECO:0000313" key="2">
    <source>
        <dbReference type="Proteomes" id="UP000069030"/>
    </source>
</evidence>
<organism evidence="1 2">
    <name type="scientific">Myroides odoratimimus</name>
    <dbReference type="NCBI Taxonomy" id="76832"/>
    <lineage>
        <taxon>Bacteria</taxon>
        <taxon>Pseudomonadati</taxon>
        <taxon>Bacteroidota</taxon>
        <taxon>Flavobacteriia</taxon>
        <taxon>Flavobacteriales</taxon>
        <taxon>Flavobacteriaceae</taxon>
        <taxon>Myroides</taxon>
    </lineage>
</organism>
<dbReference type="KEGG" id="mod:AS202_01995"/>
<dbReference type="AlphaFoldDB" id="A0A0U3GS19"/>
<gene>
    <name evidence="1" type="ORF">AS202_01995</name>
</gene>
<protein>
    <submittedName>
        <fullName evidence="1">Uncharacterized protein</fullName>
    </submittedName>
</protein>
<name>A0A0U3GS19_9FLAO</name>
<reference evidence="1 2" key="1">
    <citation type="journal article" date="2016" name="J. Zhejiang Univ. Sci. B">
        <title>Antibiotic resistance mechanisms of Myroides sp.</title>
        <authorList>
            <person name="Hu S."/>
            <person name="Yuan S."/>
            <person name="Qu H."/>
            <person name="Jiang T."/>
            <person name="Zhou Y."/>
            <person name="Wang M."/>
            <person name="Ming D."/>
        </authorList>
    </citation>
    <scope>NUCLEOTIDE SEQUENCE [LARGE SCALE GENOMIC DNA]</scope>
    <source>
        <strain evidence="1 2">PR63039</strain>
    </source>
</reference>
<sequence>MAKRKDIRSYLTIFLLVCSISVFAKEKTSVVKRDCNVQLAKIIKDSDFEYPNKDYYVRIEDTTGGTVIIKAYVRNNLSDNPKQQQMVESVVSWFIIQPQRDGIYQSMNALDPEEPDFKKLKIDTKAFESLVKCIDKK</sequence>